<evidence type="ECO:0000313" key="1">
    <source>
        <dbReference type="EMBL" id="KKS07490.1"/>
    </source>
</evidence>
<name>A0A0G0W3H3_UNCKA</name>
<evidence type="ECO:0000313" key="2">
    <source>
        <dbReference type="Proteomes" id="UP000034544"/>
    </source>
</evidence>
<comment type="caution">
    <text evidence="1">The sequence shown here is derived from an EMBL/GenBank/DDBJ whole genome shotgun (WGS) entry which is preliminary data.</text>
</comment>
<organism evidence="1 2">
    <name type="scientific">candidate division WWE3 bacterium GW2011_GWE1_41_27</name>
    <dbReference type="NCBI Taxonomy" id="1619131"/>
    <lineage>
        <taxon>Bacteria</taxon>
        <taxon>Katanobacteria</taxon>
    </lineage>
</organism>
<dbReference type="AlphaFoldDB" id="A0A0G0W3H3"/>
<dbReference type="Proteomes" id="UP000034544">
    <property type="component" value="Unassembled WGS sequence"/>
</dbReference>
<proteinExistence type="predicted"/>
<protein>
    <submittedName>
        <fullName evidence="1">Uncharacterized protein</fullName>
    </submittedName>
</protein>
<accession>A0A0G0W3H3</accession>
<gene>
    <name evidence="1" type="ORF">UU59_C0006G0022</name>
</gene>
<dbReference type="EMBL" id="LCBF01000006">
    <property type="protein sequence ID" value="KKS07490.1"/>
    <property type="molecule type" value="Genomic_DNA"/>
</dbReference>
<sequence length="302" mass="35065">MNFFAPNLFELSTKSGRINGFYFFDVDKDSIANYDDVARNTHSMQSKYTYEVSNKIIIPNSFKIKYRWFLVDNCCVYYFRKFLGIPLKLQYNYKTRKMLVNFFYHLLIRFEIGNIWPTGKILSNFITYDLQKQGFGIFHGISFKVNNKTFCIFAPGGNFKTPLLNSVLKYGGFYISGDKVVIRSCTSFFVPPFNNDVKLPFKPETESRIDHVIFATLGDCYLETKNLQEDEINNYLNLYNVLNFLGNGWALNALQLLENSNSVSDWYSSLNLNKVGSFGKVQFTHVDQLLRYVNNLAGVTYE</sequence>
<reference evidence="1 2" key="1">
    <citation type="journal article" date="2015" name="Nature">
        <title>rRNA introns, odd ribosomes, and small enigmatic genomes across a large radiation of phyla.</title>
        <authorList>
            <person name="Brown C.T."/>
            <person name="Hug L.A."/>
            <person name="Thomas B.C."/>
            <person name="Sharon I."/>
            <person name="Castelle C.J."/>
            <person name="Singh A."/>
            <person name="Wilkins M.J."/>
            <person name="Williams K.H."/>
            <person name="Banfield J.F."/>
        </authorList>
    </citation>
    <scope>NUCLEOTIDE SEQUENCE [LARGE SCALE GENOMIC DNA]</scope>
</reference>